<name>A0ACB9BT48_9ASTR</name>
<gene>
    <name evidence="1" type="ORF">L1987_64916</name>
</gene>
<evidence type="ECO:0000313" key="1">
    <source>
        <dbReference type="EMBL" id="KAI3725140.1"/>
    </source>
</evidence>
<evidence type="ECO:0000313" key="2">
    <source>
        <dbReference type="Proteomes" id="UP001056120"/>
    </source>
</evidence>
<protein>
    <submittedName>
        <fullName evidence="1">Uncharacterized protein</fullName>
    </submittedName>
</protein>
<sequence>MKRRGEETTAKGDRNGRKSEKWIGENAFHKKHCQSRRVLANVAKFDKSGNRAGGNPSGRHNFDNPIVDQQRPPTVSNHAGTSRAFCEVSFKEALVNNVPGPSITFNTESKLSSGAAFGSSVEARKFLHDKRDEHERLFRNLQFWDGQVIPFERIVWVSIRGVAMQLWDSSTFNHIGQFFGKVVEESEVSSETCNLSFHEIGMLVDNPLRISQQINIVWNRNTFPMYIQESSRCWVPDIVNPVRASTPGTSGGEAFPATGDPSIVTPENEMSTPREKAVNSTMGNSKHDEAVNSLVGYSKQGELASVSAHITKHADNIEFGDFLGIARLGFMRSFLTWGAITKGKETLPSDPLPYNPNLRPHPVLPGKTLSGIRGEDLLGDFGLMEMEVPQPHIVDLDEYPAVSDLSVKVGNSEAGYEDDLDLEIQNTIVVGICIGIDVSKHKDQGTSTRWCAFLLHPSISDLHSVGSQSSPSPSFSSIFGQNATHPPEIAMEVARSLFVMAALVLIVLLLDLVRSASIWASGFNKSRQRRPCSCSSI</sequence>
<dbReference type="Proteomes" id="UP001056120">
    <property type="component" value="Linkage Group LG22"/>
</dbReference>
<reference evidence="1 2" key="2">
    <citation type="journal article" date="2022" name="Mol. Ecol. Resour.">
        <title>The genomes of chicory, endive, great burdock and yacon provide insights into Asteraceae paleo-polyploidization history and plant inulin production.</title>
        <authorList>
            <person name="Fan W."/>
            <person name="Wang S."/>
            <person name="Wang H."/>
            <person name="Wang A."/>
            <person name="Jiang F."/>
            <person name="Liu H."/>
            <person name="Zhao H."/>
            <person name="Xu D."/>
            <person name="Zhang Y."/>
        </authorList>
    </citation>
    <scope>NUCLEOTIDE SEQUENCE [LARGE SCALE GENOMIC DNA]</scope>
    <source>
        <strain evidence="2">cv. Yunnan</strain>
        <tissue evidence="1">Leaves</tissue>
    </source>
</reference>
<accession>A0ACB9BT48</accession>
<proteinExistence type="predicted"/>
<comment type="caution">
    <text evidence="1">The sequence shown here is derived from an EMBL/GenBank/DDBJ whole genome shotgun (WGS) entry which is preliminary data.</text>
</comment>
<keyword evidence="2" id="KW-1185">Reference proteome</keyword>
<reference evidence="2" key="1">
    <citation type="journal article" date="2022" name="Mol. Ecol. Resour.">
        <title>The genomes of chicory, endive, great burdock and yacon provide insights into Asteraceae palaeo-polyploidization history and plant inulin production.</title>
        <authorList>
            <person name="Fan W."/>
            <person name="Wang S."/>
            <person name="Wang H."/>
            <person name="Wang A."/>
            <person name="Jiang F."/>
            <person name="Liu H."/>
            <person name="Zhao H."/>
            <person name="Xu D."/>
            <person name="Zhang Y."/>
        </authorList>
    </citation>
    <scope>NUCLEOTIDE SEQUENCE [LARGE SCALE GENOMIC DNA]</scope>
    <source>
        <strain evidence="2">cv. Yunnan</strain>
    </source>
</reference>
<organism evidence="1 2">
    <name type="scientific">Smallanthus sonchifolius</name>
    <dbReference type="NCBI Taxonomy" id="185202"/>
    <lineage>
        <taxon>Eukaryota</taxon>
        <taxon>Viridiplantae</taxon>
        <taxon>Streptophyta</taxon>
        <taxon>Embryophyta</taxon>
        <taxon>Tracheophyta</taxon>
        <taxon>Spermatophyta</taxon>
        <taxon>Magnoliopsida</taxon>
        <taxon>eudicotyledons</taxon>
        <taxon>Gunneridae</taxon>
        <taxon>Pentapetalae</taxon>
        <taxon>asterids</taxon>
        <taxon>campanulids</taxon>
        <taxon>Asterales</taxon>
        <taxon>Asteraceae</taxon>
        <taxon>Asteroideae</taxon>
        <taxon>Heliantheae alliance</taxon>
        <taxon>Millerieae</taxon>
        <taxon>Smallanthus</taxon>
    </lineage>
</organism>
<dbReference type="EMBL" id="CM042039">
    <property type="protein sequence ID" value="KAI3725140.1"/>
    <property type="molecule type" value="Genomic_DNA"/>
</dbReference>